<evidence type="ECO:0000256" key="1">
    <source>
        <dbReference type="ARBA" id="ARBA00004123"/>
    </source>
</evidence>
<comment type="caution">
    <text evidence="15">The sequence shown here is derived from an EMBL/GenBank/DDBJ whole genome shotgun (WGS) entry which is preliminary data.</text>
</comment>
<evidence type="ECO:0000256" key="2">
    <source>
        <dbReference type="ARBA" id="ARBA00004496"/>
    </source>
</evidence>
<evidence type="ECO:0000256" key="8">
    <source>
        <dbReference type="ARBA" id="ARBA00022927"/>
    </source>
</evidence>
<dbReference type="SMART" id="SM01407">
    <property type="entry name" value="NAC"/>
    <property type="match status" value="1"/>
</dbReference>
<feature type="compositionally biased region" description="Acidic residues" evidence="13">
    <location>
        <begin position="253"/>
        <end position="266"/>
    </location>
</feature>
<evidence type="ECO:0000256" key="13">
    <source>
        <dbReference type="SAM" id="MobiDB-lite"/>
    </source>
</evidence>
<dbReference type="Pfam" id="PF01849">
    <property type="entry name" value="NAC"/>
    <property type="match status" value="1"/>
</dbReference>
<keyword evidence="6" id="KW-0963">Cytoplasm</keyword>
<dbReference type="Proteomes" id="UP000287972">
    <property type="component" value="Unassembled WGS sequence"/>
</dbReference>
<dbReference type="PROSITE" id="PS51151">
    <property type="entry name" value="NAC_AB"/>
    <property type="match status" value="1"/>
</dbReference>
<accession>A0A428RH41</accession>
<dbReference type="FunFam" id="2.20.70.30:FF:000003">
    <property type="entry name" value="Nascent polypeptide-associated complex subunit beta"/>
    <property type="match status" value="1"/>
</dbReference>
<dbReference type="GO" id="GO:0015031">
    <property type="term" value="P:protein transport"/>
    <property type="evidence" value="ECO:0007669"/>
    <property type="project" value="UniProtKB-KW"/>
</dbReference>
<dbReference type="EMBL" id="NKCL01000276">
    <property type="protein sequence ID" value="RSL76840.1"/>
    <property type="molecule type" value="Genomic_DNA"/>
</dbReference>
<keyword evidence="5" id="KW-0813">Transport</keyword>
<evidence type="ECO:0000256" key="3">
    <source>
        <dbReference type="ARBA" id="ARBA00005296"/>
    </source>
</evidence>
<gene>
    <name evidence="15" type="ORF">CEP51_009599</name>
</gene>
<keyword evidence="11" id="KW-0539">Nucleus</keyword>
<protein>
    <recommendedName>
        <fullName evidence="4 12">Nascent polypeptide-associated complex subunit beta</fullName>
    </recommendedName>
</protein>
<evidence type="ECO:0000256" key="7">
    <source>
        <dbReference type="ARBA" id="ARBA00022491"/>
    </source>
</evidence>
<comment type="subunit">
    <text evidence="12">Part of the nascent polypeptide-associated complex (NAC).</text>
</comment>
<organism evidence="15 16">
    <name type="scientific">Fusarium floridanum</name>
    <dbReference type="NCBI Taxonomy" id="1325733"/>
    <lineage>
        <taxon>Eukaryota</taxon>
        <taxon>Fungi</taxon>
        <taxon>Dikarya</taxon>
        <taxon>Ascomycota</taxon>
        <taxon>Pezizomycotina</taxon>
        <taxon>Sordariomycetes</taxon>
        <taxon>Hypocreomycetidae</taxon>
        <taxon>Hypocreales</taxon>
        <taxon>Nectriaceae</taxon>
        <taxon>Fusarium</taxon>
        <taxon>Fusarium solani species complex</taxon>
    </lineage>
</organism>
<evidence type="ECO:0000256" key="9">
    <source>
        <dbReference type="ARBA" id="ARBA00023015"/>
    </source>
</evidence>
<evidence type="ECO:0000256" key="6">
    <source>
        <dbReference type="ARBA" id="ARBA00022490"/>
    </source>
</evidence>
<keyword evidence="7" id="KW-0678">Repressor</keyword>
<dbReference type="InterPro" id="IPR039370">
    <property type="entry name" value="BTF3"/>
</dbReference>
<comment type="similarity">
    <text evidence="3 12">Belongs to the NAC-beta family.</text>
</comment>
<evidence type="ECO:0000256" key="10">
    <source>
        <dbReference type="ARBA" id="ARBA00023163"/>
    </source>
</evidence>
<keyword evidence="10 12" id="KW-0804">Transcription</keyword>
<keyword evidence="9 12" id="KW-0805">Transcription regulation</keyword>
<dbReference type="InterPro" id="IPR002715">
    <property type="entry name" value="Nas_poly-pep-assoc_cplx_dom"/>
</dbReference>
<evidence type="ECO:0000313" key="15">
    <source>
        <dbReference type="EMBL" id="RSL76840.1"/>
    </source>
</evidence>
<proteinExistence type="inferred from homology"/>
<name>A0A428RH41_9HYPO</name>
<evidence type="ECO:0000256" key="4">
    <source>
        <dbReference type="ARBA" id="ARBA00022192"/>
    </source>
</evidence>
<feature type="compositionally biased region" description="Basic residues" evidence="13">
    <location>
        <begin position="144"/>
        <end position="153"/>
    </location>
</feature>
<evidence type="ECO:0000256" key="12">
    <source>
        <dbReference type="RuleBase" id="RU361272"/>
    </source>
</evidence>
<keyword evidence="8" id="KW-0653">Protein transport</keyword>
<sequence>MRKQHGNNHRSILPAHRVENYVGSEEEPPPPLGEMVVPQAKTLGTHKIYFDPSPPFEADGDKQLNTHAYLTGTPPNPRPLASPGIFACNTRFFPSESVSADEHCCSFDRVSPDPPHRNSPIMSDVQERLKKLGLGARTGTGKGTPRRKVKRAPARSGADDKKLQQTLKKLNTQPIQAIEEVNMFKSDGNVIHFAAPKVHAAVPSNTFAIYGNGEDKELTALVPGILNQLGPDSLASLRKLAESYQNMQKEKGEDEDDIPDLVEGENFESKVE</sequence>
<dbReference type="CDD" id="cd22055">
    <property type="entry name" value="NAC_BTF3"/>
    <property type="match status" value="1"/>
</dbReference>
<dbReference type="GO" id="GO:0005737">
    <property type="term" value="C:cytoplasm"/>
    <property type="evidence" value="ECO:0007669"/>
    <property type="project" value="UniProtKB-SubCell"/>
</dbReference>
<dbReference type="AlphaFoldDB" id="A0A428RH41"/>
<dbReference type="Gene3D" id="2.20.70.30">
    <property type="entry name" value="Nascent polypeptide-associated complex domain"/>
    <property type="match status" value="1"/>
</dbReference>
<evidence type="ECO:0000259" key="14">
    <source>
        <dbReference type="PROSITE" id="PS51151"/>
    </source>
</evidence>
<feature type="region of interest" description="Disordered" evidence="13">
    <location>
        <begin position="135"/>
        <end position="161"/>
    </location>
</feature>
<comment type="subcellular location">
    <subcellularLocation>
        <location evidence="2">Cytoplasm</location>
    </subcellularLocation>
    <subcellularLocation>
        <location evidence="1">Nucleus</location>
    </subcellularLocation>
</comment>
<reference evidence="15 16" key="1">
    <citation type="submission" date="2017-06" db="EMBL/GenBank/DDBJ databases">
        <title>Comparative genomic analysis of Ambrosia Fusariam Clade fungi.</title>
        <authorList>
            <person name="Stajich J.E."/>
            <person name="Carrillo J."/>
            <person name="Kijimoto T."/>
            <person name="Eskalen A."/>
            <person name="O'Donnell K."/>
            <person name="Kasson M."/>
        </authorList>
    </citation>
    <scope>NUCLEOTIDE SEQUENCE [LARGE SCALE GENOMIC DNA]</scope>
    <source>
        <strain evidence="15 16">NRRL62606</strain>
    </source>
</reference>
<feature type="domain" description="NAC-A/B" evidence="14">
    <location>
        <begin position="157"/>
        <end position="222"/>
    </location>
</feature>
<evidence type="ECO:0000313" key="16">
    <source>
        <dbReference type="Proteomes" id="UP000287972"/>
    </source>
</evidence>
<evidence type="ECO:0000256" key="11">
    <source>
        <dbReference type="ARBA" id="ARBA00023242"/>
    </source>
</evidence>
<feature type="region of interest" description="Disordered" evidence="13">
    <location>
        <begin position="245"/>
        <end position="272"/>
    </location>
</feature>
<dbReference type="InterPro" id="IPR038187">
    <property type="entry name" value="NAC_A/B_dom_sf"/>
</dbReference>
<dbReference type="PANTHER" id="PTHR10351">
    <property type="entry name" value="TRANSCRIPTION FACTOR BTF3 FAMILY MEMBER"/>
    <property type="match status" value="1"/>
</dbReference>
<dbReference type="GO" id="GO:0005634">
    <property type="term" value="C:nucleus"/>
    <property type="evidence" value="ECO:0007669"/>
    <property type="project" value="UniProtKB-SubCell"/>
</dbReference>
<keyword evidence="16" id="KW-1185">Reference proteome</keyword>
<evidence type="ECO:0000256" key="5">
    <source>
        <dbReference type="ARBA" id="ARBA00022448"/>
    </source>
</evidence>